<dbReference type="Gene3D" id="2.60.120.20">
    <property type="match status" value="2"/>
</dbReference>
<organism evidence="4">
    <name type="scientific">Fesa-like virus</name>
    <dbReference type="NCBI Taxonomy" id="2219052"/>
    <lineage>
        <taxon>Viruses</taxon>
        <taxon>Riboviria</taxon>
        <taxon>Orthornavirae</taxon>
        <taxon>Pisuviricota</taxon>
        <taxon>Pisoniviricetes</taxon>
        <taxon>Picornavirales</taxon>
        <taxon>Fesavirus</taxon>
    </lineage>
</organism>
<dbReference type="SUPFAM" id="SSF88633">
    <property type="entry name" value="Positive stranded ssRNA viruses"/>
    <property type="match status" value="2"/>
</dbReference>
<name>A0A2Z4C038_9VIRU</name>
<gene>
    <name evidence="4" type="primary">Cap</name>
</gene>
<accession>A0A2Z4C038</accession>
<sequence length="992" mass="110209">MFTRSRMSQNVTPSLDTATPTPASVERQVAVTASASNVTGEAGFQSSSIPGADSSVMVDNSVVSGAKETSNISALTQYTDVKEIDTAVVPWKQVPIADPAFAFPRGYFEVCERSVWLGSFQVNFEDPTAVPYVRLDVANCLLQYPFIRDKLSYPVNIRYNMEVQLRVLATNFHYGQLMVVWRPAFMPYIVGSKDEKTFQQVCEMTDNKWGTFDTIWTASQLPHKILSVTAGNSITIELPWGLNKQYVPALWMMSTAYHPGFLDIYKLTPIAPTDADQAVIQVYARFKDIVGFGYRAVTSESSENSTPKTWKYISLSTSHWTFTPFDDKIVYGPNVLDDGKISWGNFGVNSGTARTVPTVFQYAGKHDVFLDWTTSTLTPRHLQIQDETEEIQGYEVPAVTGGPLTQSWNTVMKRVNTIGSFIGKGLAFFGLSKPPIADIPQRFIEVAPPLGSSVGPDFTVSTGLNPASLVNNAPSDHDERTLIERLGSTWMFLYWGKLSLNVVRLWVGPSLVMKAPVASRDAIVMSPATYVANHFRYWRGDLVYKIIFSTSSFVATRARISLHYMTPEQQLTVGLVPTQVVEVKGDTIVEGRAPFMLPQYWGKTSTYAVWAIDIVQQDTFVKYDASTSATPFFTVWYAFEGFQVACPYTAHPLGVYWATQTGELEIVSTSYRGSRDVRVADDPYPLETEEIQGDSELPGLADTSSVTNVGMNDIPTSIYHIAKRYSGARGFSVSPFAPLPLLAGYDTSKEKPYELVTYHPLSQAFNVLFRWGRGSVCVVSNQLQSTCDVYNQANGAVYLYGRKGFMDDATQTWYESSTPFLSSWGGRLIAHRQPYRNQNAYLSAPHMVVQQNITKKASAYSIGQFLGEDTPQVLFHPSIELGAVDFAWSFGDDLCLNGFMGVPVHVALQDGTLRNVLYKMDKKPLSRTISSWIPTEPQGAVPSKRKFRRRLFRQTVSGKVDLGWAPESPSSASSEGKLEVNPKRPPARLLRG</sequence>
<dbReference type="CDD" id="cd00205">
    <property type="entry name" value="rhv_like"/>
    <property type="match status" value="1"/>
</dbReference>
<proteinExistence type="predicted"/>
<keyword evidence="2" id="KW-0946">Virion</keyword>
<evidence type="ECO:0000313" key="4">
    <source>
        <dbReference type="EMBL" id="AWU65875.1"/>
    </source>
</evidence>
<feature type="compositionally biased region" description="Polar residues" evidence="3">
    <location>
        <begin position="1"/>
        <end position="22"/>
    </location>
</feature>
<dbReference type="InterPro" id="IPR029053">
    <property type="entry name" value="Viral_coat"/>
</dbReference>
<dbReference type="EMBL" id="MG571885">
    <property type="protein sequence ID" value="AWU65875.1"/>
    <property type="molecule type" value="Genomic_RNA"/>
</dbReference>
<feature type="region of interest" description="Disordered" evidence="3">
    <location>
        <begin position="961"/>
        <end position="992"/>
    </location>
</feature>
<feature type="compositionally biased region" description="Low complexity" evidence="3">
    <location>
        <begin position="965"/>
        <end position="975"/>
    </location>
</feature>
<evidence type="ECO:0000256" key="1">
    <source>
        <dbReference type="ARBA" id="ARBA00004328"/>
    </source>
</evidence>
<dbReference type="GO" id="GO:0044423">
    <property type="term" value="C:virion component"/>
    <property type="evidence" value="ECO:0007669"/>
    <property type="project" value="UniProtKB-KW"/>
</dbReference>
<protein>
    <submittedName>
        <fullName evidence="4">Capsid protein</fullName>
    </submittedName>
</protein>
<evidence type="ECO:0000256" key="3">
    <source>
        <dbReference type="SAM" id="MobiDB-lite"/>
    </source>
</evidence>
<evidence type="ECO:0000256" key="2">
    <source>
        <dbReference type="ARBA" id="ARBA00022844"/>
    </source>
</evidence>
<dbReference type="InterPro" id="IPR033703">
    <property type="entry name" value="Rhv-like"/>
</dbReference>
<comment type="subcellular location">
    <subcellularLocation>
        <location evidence="1">Virion</location>
    </subcellularLocation>
</comment>
<feature type="region of interest" description="Disordered" evidence="3">
    <location>
        <begin position="1"/>
        <end position="24"/>
    </location>
</feature>
<reference evidence="4" key="1">
    <citation type="submission" date="2017-11" db="EMBL/GenBank/DDBJ databases">
        <title>Uncontacted Amerindians fecal virome includes widely dispersed human pathogens.</title>
        <authorList>
            <person name="Siqueira J.D."/>
            <person name="Dominguez-Bello M.G."/>
            <person name="Deng X."/>
            <person name="Delwart E."/>
        </authorList>
    </citation>
    <scope>NUCLEOTIDE SEQUENCE</scope>
</reference>